<proteinExistence type="predicted"/>
<comment type="caution">
    <text evidence="1">The sequence shown here is derived from an EMBL/GenBank/DDBJ whole genome shotgun (WGS) entry which is preliminary data.</text>
</comment>
<accession>A0ABW3DCU9</accession>
<evidence type="ECO:0000313" key="2">
    <source>
        <dbReference type="Proteomes" id="UP001597120"/>
    </source>
</evidence>
<reference evidence="2" key="1">
    <citation type="journal article" date="2019" name="Int. J. Syst. Evol. Microbiol.">
        <title>The Global Catalogue of Microorganisms (GCM) 10K type strain sequencing project: providing services to taxonomists for standard genome sequencing and annotation.</title>
        <authorList>
            <consortium name="The Broad Institute Genomics Platform"/>
            <consortium name="The Broad Institute Genome Sequencing Center for Infectious Disease"/>
            <person name="Wu L."/>
            <person name="Ma J."/>
        </authorList>
    </citation>
    <scope>NUCLEOTIDE SEQUENCE [LARGE SCALE GENOMIC DNA]</scope>
    <source>
        <strain evidence="2">CCUG 57263</strain>
    </source>
</reference>
<dbReference type="InterPro" id="IPR008978">
    <property type="entry name" value="HSP20-like_chaperone"/>
</dbReference>
<evidence type="ECO:0000313" key="1">
    <source>
        <dbReference type="EMBL" id="MFD0870123.1"/>
    </source>
</evidence>
<keyword evidence="2" id="KW-1185">Reference proteome</keyword>
<name>A0ABW3DCU9_9BACL</name>
<gene>
    <name evidence="1" type="ORF">ACFQ03_13255</name>
</gene>
<dbReference type="EMBL" id="JBHTIU010000039">
    <property type="protein sequence ID" value="MFD0870123.1"/>
    <property type="molecule type" value="Genomic_DNA"/>
</dbReference>
<dbReference type="Gene3D" id="2.60.40.790">
    <property type="match status" value="1"/>
</dbReference>
<sequence>MSDRNSGSFDWKSLEKLFGGPLPFMAEALKQRAQAESSWVENYVRQILKGPGKIKSKNGLEHELVETQDDLIVKIKIPDHINPRNLKLFVSHNSLKLNGLSAKSRVVRLPKNVIGESAKAILKKGVLQVRMPKDYEGDFFNEIRIRIR</sequence>
<protein>
    <submittedName>
        <fullName evidence="1">Hsp20/alpha crystallin family protein</fullName>
    </submittedName>
</protein>
<dbReference type="CDD" id="cd00298">
    <property type="entry name" value="ACD_sHsps_p23-like"/>
    <property type="match status" value="1"/>
</dbReference>
<dbReference type="RefSeq" id="WP_379288634.1">
    <property type="nucleotide sequence ID" value="NZ_JBHTIU010000039.1"/>
</dbReference>
<dbReference type="SUPFAM" id="SSF49764">
    <property type="entry name" value="HSP20-like chaperones"/>
    <property type="match status" value="1"/>
</dbReference>
<dbReference type="Proteomes" id="UP001597120">
    <property type="component" value="Unassembled WGS sequence"/>
</dbReference>
<organism evidence="1 2">
    <name type="scientific">Paenibacillus residui</name>
    <dbReference type="NCBI Taxonomy" id="629724"/>
    <lineage>
        <taxon>Bacteria</taxon>
        <taxon>Bacillati</taxon>
        <taxon>Bacillota</taxon>
        <taxon>Bacilli</taxon>
        <taxon>Bacillales</taxon>
        <taxon>Paenibacillaceae</taxon>
        <taxon>Paenibacillus</taxon>
    </lineage>
</organism>